<feature type="transmembrane region" description="Helical" evidence="1">
    <location>
        <begin position="270"/>
        <end position="289"/>
    </location>
</feature>
<comment type="caution">
    <text evidence="2">The sequence shown here is derived from an EMBL/GenBank/DDBJ whole genome shotgun (WGS) entry which is preliminary data.</text>
</comment>
<organism evidence="2 3">
    <name type="scientific">Variovorax rhizosphaerae</name>
    <dbReference type="NCBI Taxonomy" id="1836200"/>
    <lineage>
        <taxon>Bacteria</taxon>
        <taxon>Pseudomonadati</taxon>
        <taxon>Pseudomonadota</taxon>
        <taxon>Betaproteobacteria</taxon>
        <taxon>Burkholderiales</taxon>
        <taxon>Comamonadaceae</taxon>
        <taxon>Variovorax</taxon>
    </lineage>
</organism>
<dbReference type="EMBL" id="JBBKZT010000002">
    <property type="protein sequence ID" value="MEJ8845825.1"/>
    <property type="molecule type" value="Genomic_DNA"/>
</dbReference>
<accession>A0ABU8WFZ9</accession>
<sequence>MTPDHERDDDARLFDGGPPLRLLRLWGRFDHSHRGVWRRALVVVCIGWLPLLGFAALALANGQDGVWRAFLRDASVHARSLVAAPLLVLAEAICIPRLGALAAVFCERGIVPASAVPAYSVLLSGIRRLRDSWVVEAFAVVVAFVAALLIIRYVPASFLPDWHRGDASAPLARSLASWWHALVSLPLLLVLVFGWAWRLFLWARYLWLVSRLPLRLVAPHPEGAAGLMFVGYSLRAFSIPASAAGAVVAATALAHIWAGGQGGPEMLGRLALATVVVVLACCVAPLLAFSGQLLRNWQRGIVTYGALVQRVGVALEDKWMQCARDQPAIDPLSTGDFSAATDFFQTADKAFSQRLTAIDLRSLFALTGATALPFGLVALALVPFDQVLQELVGLFL</sequence>
<proteinExistence type="predicted"/>
<gene>
    <name evidence="2" type="ORF">WKW82_04165</name>
</gene>
<dbReference type="Proteomes" id="UP001385892">
    <property type="component" value="Unassembled WGS sequence"/>
</dbReference>
<feature type="transmembrane region" description="Helical" evidence="1">
    <location>
        <begin position="40"/>
        <end position="60"/>
    </location>
</feature>
<protein>
    <submittedName>
        <fullName evidence="2">Uncharacterized protein</fullName>
    </submittedName>
</protein>
<keyword evidence="1" id="KW-1133">Transmembrane helix</keyword>
<keyword evidence="3" id="KW-1185">Reference proteome</keyword>
<feature type="transmembrane region" description="Helical" evidence="1">
    <location>
        <begin position="363"/>
        <end position="384"/>
    </location>
</feature>
<feature type="transmembrane region" description="Helical" evidence="1">
    <location>
        <begin position="178"/>
        <end position="201"/>
    </location>
</feature>
<keyword evidence="1" id="KW-0812">Transmembrane</keyword>
<keyword evidence="1" id="KW-0472">Membrane</keyword>
<feature type="transmembrane region" description="Helical" evidence="1">
    <location>
        <begin position="133"/>
        <end position="154"/>
    </location>
</feature>
<evidence type="ECO:0000313" key="2">
    <source>
        <dbReference type="EMBL" id="MEJ8845825.1"/>
    </source>
</evidence>
<feature type="transmembrane region" description="Helical" evidence="1">
    <location>
        <begin position="237"/>
        <end position="258"/>
    </location>
</feature>
<evidence type="ECO:0000256" key="1">
    <source>
        <dbReference type="SAM" id="Phobius"/>
    </source>
</evidence>
<evidence type="ECO:0000313" key="3">
    <source>
        <dbReference type="Proteomes" id="UP001385892"/>
    </source>
</evidence>
<name>A0ABU8WFZ9_9BURK</name>
<dbReference type="RefSeq" id="WP_340340992.1">
    <property type="nucleotide sequence ID" value="NZ_JBBKZT010000002.1"/>
</dbReference>
<reference evidence="2 3" key="1">
    <citation type="submission" date="2024-03" db="EMBL/GenBank/DDBJ databases">
        <title>Novel species of the genus Variovorax.</title>
        <authorList>
            <person name="Liu Q."/>
            <person name="Xin Y.-H."/>
        </authorList>
    </citation>
    <scope>NUCLEOTIDE SEQUENCE [LARGE SCALE GENOMIC DNA]</scope>
    <source>
        <strain evidence="2 3">KACC 18900</strain>
    </source>
</reference>